<evidence type="ECO:0000256" key="8">
    <source>
        <dbReference type="HAMAP-Rule" id="MF_00044"/>
    </source>
</evidence>
<dbReference type="OrthoDB" id="9802326at2"/>
<dbReference type="InterPro" id="IPR047090">
    <property type="entry name" value="AspRS_core"/>
</dbReference>
<dbReference type="EC" id="6.1.1.12" evidence="8"/>
<dbReference type="Pfam" id="PF00152">
    <property type="entry name" value="tRNA-synt_2"/>
    <property type="match status" value="1"/>
</dbReference>
<dbReference type="InterPro" id="IPR012340">
    <property type="entry name" value="NA-bd_OB-fold"/>
</dbReference>
<dbReference type="InterPro" id="IPR004364">
    <property type="entry name" value="Aa-tRNA-synt_II"/>
</dbReference>
<keyword evidence="5 8" id="KW-0067">ATP-binding</keyword>
<dbReference type="Gene3D" id="3.30.1360.30">
    <property type="entry name" value="GAD-like domain"/>
    <property type="match status" value="1"/>
</dbReference>
<dbReference type="PANTHER" id="PTHR22594:SF5">
    <property type="entry name" value="ASPARTATE--TRNA LIGASE, MITOCHONDRIAL"/>
    <property type="match status" value="1"/>
</dbReference>
<dbReference type="KEGG" id="ssyr:SSYRP_v1c04920"/>
<dbReference type="GO" id="GO:0004815">
    <property type="term" value="F:aspartate-tRNA ligase activity"/>
    <property type="evidence" value="ECO:0007669"/>
    <property type="project" value="UniProtKB-UniRule"/>
</dbReference>
<sequence>MKRTHTCGELKINHVGLEVKLSGWVARNRRLGGMQFIDLRDRYGITQIIVNHDFADYELANSLRNEDVITITGTVVERKSKNPQLPTGDIEINLTNLVVISKAQTTPLIIDDKTDALEDVRMTYRYLDLRRPVMQQKLFLRNKVIHLIRNYLQSKDFIDVETPILNKSTPEGARDFLVPSRQHPHSFYALPQSPQLFKQLLMLSGFDRYFQVAKCFRDEDLRSDRQPEFTQLDLEMSFVDKEDIIAIIEGLFSYVMKEALDIEINTPFIRMDYDQAIDEYGSDKPDTRYDLKLTTVNDLFTATEFKIFQDVLKNNGTIKAIFIPQQVDKKQIEELTRIAQQNKAQGLGWLRLNQNQEWEGSINKFVSLTEKDALQKIFNSKESGTYFFVSGDYQIVCQALGAVRVQLAKDFNLANPNQFNFLWIVNWPLFEWSAENQRFEAAHHPFTSPTQDYLATFDCDQANARADAYDIVLNGYEIGGGSIRIHRNDIQERMFKALSLREEEINDKFGWFLNAFNYGVPPHGGLALGLDRIIMLLTNSDSIRDVIAFPKNASGLDPMTNSPSLVGDEQLAELGIKYQK</sequence>
<reference evidence="10 11" key="1">
    <citation type="journal article" date="2013" name="Genome Biol. Evol.">
        <title>Complete genomes of two dipteran-associated spiroplasmas provided insights into the origin, dynamics, and impacts of viral invasion in spiroplasma.</title>
        <authorList>
            <person name="Ku C."/>
            <person name="Lo W.S."/>
            <person name="Chen L.L."/>
            <person name="Kuo C.H."/>
        </authorList>
    </citation>
    <scope>NUCLEOTIDE SEQUENCE [LARGE SCALE GENOMIC DNA]</scope>
    <source>
        <strain evidence="10">EA-1</strain>
    </source>
</reference>
<evidence type="ECO:0000256" key="7">
    <source>
        <dbReference type="ARBA" id="ARBA00023146"/>
    </source>
</evidence>
<dbReference type="Pfam" id="PF02938">
    <property type="entry name" value="GAD"/>
    <property type="match status" value="1"/>
</dbReference>
<dbReference type="InterPro" id="IPR045864">
    <property type="entry name" value="aa-tRNA-synth_II/BPL/LPL"/>
</dbReference>
<dbReference type="InterPro" id="IPR004524">
    <property type="entry name" value="Asp-tRNA-ligase_1"/>
</dbReference>
<comment type="caution">
    <text evidence="8">Lacks conserved residue(s) required for the propagation of feature annotation.</text>
</comment>
<evidence type="ECO:0000259" key="9">
    <source>
        <dbReference type="PROSITE" id="PS50862"/>
    </source>
</evidence>
<dbReference type="InterPro" id="IPR002312">
    <property type="entry name" value="Asp/Asn-tRNA-synth_IIb"/>
</dbReference>
<feature type="binding site" evidence="8">
    <location>
        <position position="443"/>
    </location>
    <ligand>
        <name>L-aspartate</name>
        <dbReference type="ChEBI" id="CHEBI:29991"/>
    </ligand>
</feature>
<gene>
    <name evidence="8 10" type="primary">aspS</name>
    <name evidence="10" type="ORF">SSYRP_v1c04920</name>
</gene>
<dbReference type="InterPro" id="IPR004365">
    <property type="entry name" value="NA-bd_OB_tRNA"/>
</dbReference>
<dbReference type="GO" id="GO:0005524">
    <property type="term" value="F:ATP binding"/>
    <property type="evidence" value="ECO:0007669"/>
    <property type="project" value="UniProtKB-UniRule"/>
</dbReference>
<feature type="binding site" evidence="8">
    <location>
        <begin position="217"/>
        <end position="219"/>
    </location>
    <ligand>
        <name>ATP</name>
        <dbReference type="ChEBI" id="CHEBI:30616"/>
    </ligand>
</feature>
<feature type="binding site" evidence="8">
    <location>
        <position position="477"/>
    </location>
    <ligand>
        <name>ATP</name>
        <dbReference type="ChEBI" id="CHEBI:30616"/>
    </ligand>
</feature>
<dbReference type="InterPro" id="IPR006195">
    <property type="entry name" value="aa-tRNA-synth_II"/>
</dbReference>
<dbReference type="InterPro" id="IPR004115">
    <property type="entry name" value="GAD-like_sf"/>
</dbReference>
<dbReference type="InterPro" id="IPR029351">
    <property type="entry name" value="GAD_dom"/>
</dbReference>
<evidence type="ECO:0000256" key="5">
    <source>
        <dbReference type="ARBA" id="ARBA00022840"/>
    </source>
</evidence>
<dbReference type="Gene3D" id="2.40.50.140">
    <property type="entry name" value="Nucleic acid-binding proteins"/>
    <property type="match status" value="1"/>
</dbReference>
<evidence type="ECO:0000256" key="2">
    <source>
        <dbReference type="ARBA" id="ARBA00011738"/>
    </source>
</evidence>
<dbReference type="InterPro" id="IPR047089">
    <property type="entry name" value="Asp-tRNA-ligase_1_N"/>
</dbReference>
<dbReference type="GO" id="GO:0006422">
    <property type="term" value="P:aspartyl-tRNA aminoacylation"/>
    <property type="evidence" value="ECO:0007669"/>
    <property type="project" value="UniProtKB-UniRule"/>
</dbReference>
<feature type="binding site" evidence="8">
    <location>
        <begin position="529"/>
        <end position="532"/>
    </location>
    <ligand>
        <name>ATP</name>
        <dbReference type="ChEBI" id="CHEBI:30616"/>
    </ligand>
</feature>
<proteinExistence type="inferred from homology"/>
<comment type="subunit">
    <text evidence="2 8">Homodimer.</text>
</comment>
<evidence type="ECO:0000313" key="11">
    <source>
        <dbReference type="Proteomes" id="UP000013963"/>
    </source>
</evidence>
<dbReference type="AlphaFoldDB" id="R4UDW2"/>
<dbReference type="CDD" id="cd04317">
    <property type="entry name" value="EcAspRS_like_N"/>
    <property type="match status" value="1"/>
</dbReference>
<evidence type="ECO:0000256" key="3">
    <source>
        <dbReference type="ARBA" id="ARBA00022598"/>
    </source>
</evidence>
<dbReference type="HAMAP" id="MF_00044">
    <property type="entry name" value="Asp_tRNA_synth_type1"/>
    <property type="match status" value="1"/>
</dbReference>
<keyword evidence="11" id="KW-1185">Reference proteome</keyword>
<dbReference type="eggNOG" id="COG0173">
    <property type="taxonomic scope" value="Bacteria"/>
</dbReference>
<dbReference type="PRINTS" id="PR01042">
    <property type="entry name" value="TRNASYNTHASP"/>
</dbReference>
<name>R4UDW2_9MOLU</name>
<dbReference type="PATRIC" id="fig|1276229.3.peg.487"/>
<keyword evidence="4 8" id="KW-0547">Nucleotide-binding</keyword>
<protein>
    <recommendedName>
        <fullName evidence="8">Aspartate--tRNA ligase</fullName>
        <ecNumber evidence="8">6.1.1.12</ecNumber>
    </recommendedName>
    <alternativeName>
        <fullName evidence="8">Aspartyl-tRNA synthetase</fullName>
        <shortName evidence="8">AspRS</shortName>
    </alternativeName>
</protein>
<feature type="region of interest" description="Aspartate" evidence="8">
    <location>
        <begin position="195"/>
        <end position="198"/>
    </location>
</feature>
<dbReference type="Pfam" id="PF01336">
    <property type="entry name" value="tRNA_anti-codon"/>
    <property type="match status" value="1"/>
</dbReference>
<comment type="similarity">
    <text evidence="1 8">Belongs to the class-II aminoacyl-tRNA synthetase family. Type 1 subfamily.</text>
</comment>
<dbReference type="EMBL" id="CP005078">
    <property type="protein sequence ID" value="AGM26084.1"/>
    <property type="molecule type" value="Genomic_DNA"/>
</dbReference>
<comment type="catalytic activity">
    <reaction evidence="8">
        <text>tRNA(Asp) + L-aspartate + ATP = L-aspartyl-tRNA(Asp) + AMP + diphosphate</text>
        <dbReference type="Rhea" id="RHEA:19649"/>
        <dbReference type="Rhea" id="RHEA-COMP:9660"/>
        <dbReference type="Rhea" id="RHEA-COMP:9678"/>
        <dbReference type="ChEBI" id="CHEBI:29991"/>
        <dbReference type="ChEBI" id="CHEBI:30616"/>
        <dbReference type="ChEBI" id="CHEBI:33019"/>
        <dbReference type="ChEBI" id="CHEBI:78442"/>
        <dbReference type="ChEBI" id="CHEBI:78516"/>
        <dbReference type="ChEBI" id="CHEBI:456215"/>
        <dbReference type="EC" id="6.1.1.12"/>
    </reaction>
</comment>
<feature type="binding site" evidence="8">
    <location>
        <position position="226"/>
    </location>
    <ligand>
        <name>ATP</name>
        <dbReference type="ChEBI" id="CHEBI:30616"/>
    </ligand>
</feature>
<keyword evidence="6 8" id="KW-0648">Protein biosynthesis</keyword>
<keyword evidence="3 8" id="KW-0436">Ligase</keyword>
<dbReference type="SUPFAM" id="SSF50249">
    <property type="entry name" value="Nucleic acid-binding proteins"/>
    <property type="match status" value="1"/>
</dbReference>
<comment type="subcellular location">
    <subcellularLocation>
        <location evidence="8">Cytoplasm</location>
    </subcellularLocation>
</comment>
<accession>R4UDW2</accession>
<dbReference type="Proteomes" id="UP000013963">
    <property type="component" value="Chromosome"/>
</dbReference>
<evidence type="ECO:0000256" key="1">
    <source>
        <dbReference type="ARBA" id="ARBA00006303"/>
    </source>
</evidence>
<dbReference type="RefSeq" id="WP_016340730.1">
    <property type="nucleotide sequence ID" value="NC_021284.1"/>
</dbReference>
<feature type="binding site" evidence="8">
    <location>
        <position position="171"/>
    </location>
    <ligand>
        <name>L-aspartate</name>
        <dbReference type="ChEBI" id="CHEBI:29991"/>
    </ligand>
</feature>
<comment type="function">
    <text evidence="8">Catalyzes the attachment of L-aspartate to tRNA(Asp) in a two-step reaction: L-aspartate is first activated by ATP to form Asp-AMP and then transferred to the acceptor end of tRNA(Asp).</text>
</comment>
<dbReference type="STRING" id="1276229.SSYRP_v1c04920"/>
<organism evidence="10 11">
    <name type="scientific">Spiroplasma syrphidicola EA-1</name>
    <dbReference type="NCBI Taxonomy" id="1276229"/>
    <lineage>
        <taxon>Bacteria</taxon>
        <taxon>Bacillati</taxon>
        <taxon>Mycoplasmatota</taxon>
        <taxon>Mollicutes</taxon>
        <taxon>Entomoplasmatales</taxon>
        <taxon>Spiroplasmataceae</taxon>
        <taxon>Spiroplasma</taxon>
    </lineage>
</organism>
<feature type="binding site" evidence="8">
    <location>
        <position position="484"/>
    </location>
    <ligand>
        <name>L-aspartate</name>
        <dbReference type="ChEBI" id="CHEBI:29991"/>
    </ligand>
</feature>
<keyword evidence="8" id="KW-0963">Cytoplasm</keyword>
<evidence type="ECO:0000256" key="6">
    <source>
        <dbReference type="ARBA" id="ARBA00022917"/>
    </source>
</evidence>
<feature type="binding site" evidence="8">
    <location>
        <position position="217"/>
    </location>
    <ligand>
        <name>L-aspartate</name>
        <dbReference type="ChEBI" id="CHEBI:29991"/>
    </ligand>
</feature>
<keyword evidence="7 8" id="KW-0030">Aminoacyl-tRNA synthetase</keyword>
<feature type="domain" description="Aminoacyl-transfer RNA synthetases class-II family profile" evidence="9">
    <location>
        <begin position="140"/>
        <end position="558"/>
    </location>
</feature>
<dbReference type="PROSITE" id="PS50862">
    <property type="entry name" value="AA_TRNA_LIGASE_II"/>
    <property type="match status" value="1"/>
</dbReference>
<dbReference type="SUPFAM" id="SSF55261">
    <property type="entry name" value="GAD domain-like"/>
    <property type="match status" value="1"/>
</dbReference>
<dbReference type="GO" id="GO:0003676">
    <property type="term" value="F:nucleic acid binding"/>
    <property type="evidence" value="ECO:0007669"/>
    <property type="project" value="InterPro"/>
</dbReference>
<dbReference type="SUPFAM" id="SSF55681">
    <property type="entry name" value="Class II aaRS and biotin synthetases"/>
    <property type="match status" value="1"/>
</dbReference>
<dbReference type="GO" id="GO:0005737">
    <property type="term" value="C:cytoplasm"/>
    <property type="evidence" value="ECO:0007669"/>
    <property type="project" value="UniProtKB-SubCell"/>
</dbReference>
<dbReference type="Gene3D" id="3.30.930.10">
    <property type="entry name" value="Bira Bifunctional Protein, Domain 2"/>
    <property type="match status" value="1"/>
</dbReference>
<evidence type="ECO:0000313" key="10">
    <source>
        <dbReference type="EMBL" id="AGM26084.1"/>
    </source>
</evidence>
<evidence type="ECO:0000256" key="4">
    <source>
        <dbReference type="ARBA" id="ARBA00022741"/>
    </source>
</evidence>
<dbReference type="PANTHER" id="PTHR22594">
    <property type="entry name" value="ASPARTYL/LYSYL-TRNA SYNTHETASE"/>
    <property type="match status" value="1"/>
</dbReference>
<dbReference type="NCBIfam" id="NF001750">
    <property type="entry name" value="PRK00476.1"/>
    <property type="match status" value="1"/>
</dbReference>
<dbReference type="HOGENOM" id="CLU_014330_3_2_14"/>
<dbReference type="NCBIfam" id="TIGR00459">
    <property type="entry name" value="aspS_bact"/>
    <property type="match status" value="1"/>
</dbReference>
<dbReference type="CDD" id="cd00777">
    <property type="entry name" value="AspRS_core"/>
    <property type="match status" value="1"/>
</dbReference>